<dbReference type="EMBL" id="CP071793">
    <property type="protein sequence ID" value="QTD49995.1"/>
    <property type="molecule type" value="Genomic_DNA"/>
</dbReference>
<dbReference type="RefSeq" id="WP_237379626.1">
    <property type="nucleotide sequence ID" value="NZ_CP071793.1"/>
</dbReference>
<keyword evidence="16" id="KW-1185">Reference proteome</keyword>
<dbReference type="InterPro" id="IPR003594">
    <property type="entry name" value="HATPase_dom"/>
</dbReference>
<evidence type="ECO:0000313" key="16">
    <source>
        <dbReference type="Proteomes" id="UP000663929"/>
    </source>
</evidence>
<evidence type="ECO:0000256" key="7">
    <source>
        <dbReference type="ARBA" id="ARBA00022692"/>
    </source>
</evidence>
<dbReference type="Pfam" id="PF00672">
    <property type="entry name" value="HAMP"/>
    <property type="match status" value="1"/>
</dbReference>
<dbReference type="Proteomes" id="UP000663929">
    <property type="component" value="Chromosome"/>
</dbReference>
<dbReference type="GO" id="GO:0005886">
    <property type="term" value="C:plasma membrane"/>
    <property type="evidence" value="ECO:0007669"/>
    <property type="project" value="UniProtKB-SubCell"/>
</dbReference>
<dbReference type="InterPro" id="IPR036890">
    <property type="entry name" value="HATPase_C_sf"/>
</dbReference>
<dbReference type="KEGG" id="scor:J3U87_30805"/>
<dbReference type="NCBIfam" id="NF008312">
    <property type="entry name" value="PRK11100.1"/>
    <property type="match status" value="1"/>
</dbReference>
<dbReference type="PROSITE" id="PS50109">
    <property type="entry name" value="HIS_KIN"/>
    <property type="match status" value="1"/>
</dbReference>
<dbReference type="GO" id="GO:0000155">
    <property type="term" value="F:phosphorelay sensor kinase activity"/>
    <property type="evidence" value="ECO:0007669"/>
    <property type="project" value="InterPro"/>
</dbReference>
<dbReference type="InterPro" id="IPR036097">
    <property type="entry name" value="HisK_dim/P_sf"/>
</dbReference>
<dbReference type="InterPro" id="IPR005467">
    <property type="entry name" value="His_kinase_dom"/>
</dbReference>
<keyword evidence="8 15" id="KW-0418">Kinase</keyword>
<dbReference type="Gene3D" id="1.10.287.130">
    <property type="match status" value="1"/>
</dbReference>
<evidence type="ECO:0000256" key="11">
    <source>
        <dbReference type="ARBA" id="ARBA00023136"/>
    </source>
</evidence>
<evidence type="ECO:0000256" key="3">
    <source>
        <dbReference type="ARBA" id="ARBA00012438"/>
    </source>
</evidence>
<comment type="subcellular location">
    <subcellularLocation>
        <location evidence="2">Cell membrane</location>
        <topology evidence="2">Multi-pass membrane protein</topology>
    </subcellularLocation>
</comment>
<keyword evidence="5" id="KW-0597">Phosphoprotein</keyword>
<evidence type="ECO:0000259" key="14">
    <source>
        <dbReference type="PROSITE" id="PS50885"/>
    </source>
</evidence>
<dbReference type="InterPro" id="IPR050428">
    <property type="entry name" value="TCS_sensor_his_kinase"/>
</dbReference>
<organism evidence="15 16">
    <name type="scientific">Sulfidibacter corallicola</name>
    <dbReference type="NCBI Taxonomy" id="2818388"/>
    <lineage>
        <taxon>Bacteria</taxon>
        <taxon>Pseudomonadati</taxon>
        <taxon>Acidobacteriota</taxon>
        <taxon>Holophagae</taxon>
        <taxon>Acanthopleuribacterales</taxon>
        <taxon>Acanthopleuribacteraceae</taxon>
        <taxon>Sulfidibacter</taxon>
    </lineage>
</organism>
<dbReference type="PANTHER" id="PTHR45436">
    <property type="entry name" value="SENSOR HISTIDINE KINASE YKOH"/>
    <property type="match status" value="1"/>
</dbReference>
<comment type="catalytic activity">
    <reaction evidence="1">
        <text>ATP + protein L-histidine = ADP + protein N-phospho-L-histidine.</text>
        <dbReference type="EC" id="2.7.13.3"/>
    </reaction>
</comment>
<accession>A0A8A4TTY6</accession>
<dbReference type="Gene3D" id="3.30.450.20">
    <property type="entry name" value="PAS domain"/>
    <property type="match status" value="1"/>
</dbReference>
<gene>
    <name evidence="15" type="primary">creC</name>
    <name evidence="15" type="ORF">J3U87_30805</name>
</gene>
<dbReference type="InterPro" id="IPR003661">
    <property type="entry name" value="HisK_dim/P_dom"/>
</dbReference>
<name>A0A8A4TTY6_SULCO</name>
<evidence type="ECO:0000256" key="9">
    <source>
        <dbReference type="ARBA" id="ARBA00022989"/>
    </source>
</evidence>
<keyword evidence="7 12" id="KW-0812">Transmembrane</keyword>
<dbReference type="CDD" id="cd00082">
    <property type="entry name" value="HisKA"/>
    <property type="match status" value="1"/>
</dbReference>
<protein>
    <recommendedName>
        <fullName evidence="3">histidine kinase</fullName>
        <ecNumber evidence="3">2.7.13.3</ecNumber>
    </recommendedName>
</protein>
<dbReference type="SMART" id="SM00387">
    <property type="entry name" value="HATPase_c"/>
    <property type="match status" value="1"/>
</dbReference>
<evidence type="ECO:0000313" key="15">
    <source>
        <dbReference type="EMBL" id="QTD49995.1"/>
    </source>
</evidence>
<dbReference type="Pfam" id="PF02518">
    <property type="entry name" value="HATPase_c"/>
    <property type="match status" value="1"/>
</dbReference>
<dbReference type="Gene3D" id="3.30.565.10">
    <property type="entry name" value="Histidine kinase-like ATPase, C-terminal domain"/>
    <property type="match status" value="1"/>
</dbReference>
<evidence type="ECO:0000256" key="4">
    <source>
        <dbReference type="ARBA" id="ARBA00022475"/>
    </source>
</evidence>
<dbReference type="PRINTS" id="PR00344">
    <property type="entry name" value="BCTRLSENSOR"/>
</dbReference>
<dbReference type="SUPFAM" id="SSF103190">
    <property type="entry name" value="Sensory domain-like"/>
    <property type="match status" value="1"/>
</dbReference>
<dbReference type="SUPFAM" id="SSF55874">
    <property type="entry name" value="ATPase domain of HSP90 chaperone/DNA topoisomerase II/histidine kinase"/>
    <property type="match status" value="1"/>
</dbReference>
<evidence type="ECO:0000256" key="12">
    <source>
        <dbReference type="SAM" id="Phobius"/>
    </source>
</evidence>
<feature type="domain" description="HAMP" evidence="14">
    <location>
        <begin position="205"/>
        <end position="256"/>
    </location>
</feature>
<feature type="domain" description="Histidine kinase" evidence="13">
    <location>
        <begin position="263"/>
        <end position="473"/>
    </location>
</feature>
<dbReference type="InterPro" id="IPR029151">
    <property type="entry name" value="Sensor-like_sf"/>
</dbReference>
<keyword evidence="9 12" id="KW-1133">Transmembrane helix</keyword>
<evidence type="ECO:0000256" key="1">
    <source>
        <dbReference type="ARBA" id="ARBA00000085"/>
    </source>
</evidence>
<evidence type="ECO:0000256" key="10">
    <source>
        <dbReference type="ARBA" id="ARBA00023012"/>
    </source>
</evidence>
<keyword evidence="4" id="KW-1003">Cell membrane</keyword>
<proteinExistence type="predicted"/>
<evidence type="ECO:0000256" key="6">
    <source>
        <dbReference type="ARBA" id="ARBA00022679"/>
    </source>
</evidence>
<dbReference type="InterPro" id="IPR003660">
    <property type="entry name" value="HAMP_dom"/>
</dbReference>
<dbReference type="SMART" id="SM00388">
    <property type="entry name" value="HisKA"/>
    <property type="match status" value="1"/>
</dbReference>
<reference evidence="15" key="1">
    <citation type="submission" date="2021-03" db="EMBL/GenBank/DDBJ databases">
        <title>Acanthopleuribacteraceae sp. M133.</title>
        <authorList>
            <person name="Wang G."/>
        </authorList>
    </citation>
    <scope>NUCLEOTIDE SEQUENCE</scope>
    <source>
        <strain evidence="15">M133</strain>
    </source>
</reference>
<evidence type="ECO:0000256" key="5">
    <source>
        <dbReference type="ARBA" id="ARBA00022553"/>
    </source>
</evidence>
<dbReference type="Gene3D" id="6.10.340.10">
    <property type="match status" value="1"/>
</dbReference>
<feature type="transmembrane region" description="Helical" evidence="12">
    <location>
        <begin position="6"/>
        <end position="23"/>
    </location>
</feature>
<evidence type="ECO:0000256" key="2">
    <source>
        <dbReference type="ARBA" id="ARBA00004651"/>
    </source>
</evidence>
<dbReference type="AlphaFoldDB" id="A0A8A4TTY6"/>
<evidence type="ECO:0000256" key="8">
    <source>
        <dbReference type="ARBA" id="ARBA00022777"/>
    </source>
</evidence>
<keyword evidence="11 12" id="KW-0472">Membrane</keyword>
<keyword evidence="10" id="KW-0902">Two-component regulatory system</keyword>
<evidence type="ECO:0000259" key="13">
    <source>
        <dbReference type="PROSITE" id="PS50109"/>
    </source>
</evidence>
<dbReference type="SMART" id="SM00304">
    <property type="entry name" value="HAMP"/>
    <property type="match status" value="1"/>
</dbReference>
<dbReference type="CDD" id="cd06225">
    <property type="entry name" value="HAMP"/>
    <property type="match status" value="1"/>
</dbReference>
<dbReference type="PANTHER" id="PTHR45436:SF10">
    <property type="entry name" value="HISTIDINE KINASE"/>
    <property type="match status" value="1"/>
</dbReference>
<dbReference type="SUPFAM" id="SSF47384">
    <property type="entry name" value="Homodimeric domain of signal transducing histidine kinase"/>
    <property type="match status" value="1"/>
</dbReference>
<dbReference type="EC" id="2.7.13.3" evidence="3"/>
<dbReference type="PROSITE" id="PS50885">
    <property type="entry name" value="HAMP"/>
    <property type="match status" value="1"/>
</dbReference>
<dbReference type="Pfam" id="PF00512">
    <property type="entry name" value="HisKA"/>
    <property type="match status" value="1"/>
</dbReference>
<keyword evidence="6 15" id="KW-0808">Transferase</keyword>
<sequence length="473" mass="53614">MKVRTRIMIAFIVTVTAGFLYLLNRVDQSVRPIYLESIEDDMLELATVFSSDIARRSQHGEIELEGFRELVSHAIWRRFEALIYDAIKTRVEFGVYVTDARGIVLFDSTDHNRIGEDYSGWNDVARTLDGEYGARATWQDSPDGRIQMFYVASPVEVDGRILGVVTVYKPTTQGFGFFQKVREEAFQGVLIASLLVLFWGFLIGLWVNRPIQQLTEYSLAVRDGRRAAVPNLGRGDMGMLAKAFDEMRDAIEGKSYVEQYVQTLTHEIKSPISAIRGAAELLEEEMPEERRLAFIANIRGETRRIQHIVDRLLELSAIENRRTLRNLAQVDLVEVLSDILDEAGPRIQSKQIRIAFEPESGFQVRGERFLLRLAFSNLLQNAQEFTPQGGSIRIWFDDRKVFIQDSGPGIPDYALGRIFERFYSLQRPDNGKKSSGLGLSIVRQVAELHQAAVTLRNHPEGGAIAVFAFPKHA</sequence>
<dbReference type="InterPro" id="IPR004358">
    <property type="entry name" value="Sig_transdc_His_kin-like_C"/>
</dbReference>
<feature type="transmembrane region" description="Helical" evidence="12">
    <location>
        <begin position="185"/>
        <end position="207"/>
    </location>
</feature>